<comment type="caution">
    <text evidence="1">The sequence shown here is derived from an EMBL/GenBank/DDBJ whole genome shotgun (WGS) entry which is preliminary data.</text>
</comment>
<protein>
    <submittedName>
        <fullName evidence="1">Uncharacterized protein</fullName>
    </submittedName>
</protein>
<name>A0A6A4TIU8_SCOMX</name>
<dbReference type="EMBL" id="VEVO01000004">
    <property type="protein sequence ID" value="KAF0043134.1"/>
    <property type="molecule type" value="Genomic_DNA"/>
</dbReference>
<dbReference type="AlphaFoldDB" id="A0A6A4TIU8"/>
<evidence type="ECO:0000313" key="1">
    <source>
        <dbReference type="EMBL" id="KAF0043134.1"/>
    </source>
</evidence>
<proteinExistence type="predicted"/>
<organism evidence="1 2">
    <name type="scientific">Scophthalmus maximus</name>
    <name type="common">Turbot</name>
    <name type="synonym">Psetta maxima</name>
    <dbReference type="NCBI Taxonomy" id="52904"/>
    <lineage>
        <taxon>Eukaryota</taxon>
        <taxon>Metazoa</taxon>
        <taxon>Chordata</taxon>
        <taxon>Craniata</taxon>
        <taxon>Vertebrata</taxon>
        <taxon>Euteleostomi</taxon>
        <taxon>Actinopterygii</taxon>
        <taxon>Neopterygii</taxon>
        <taxon>Teleostei</taxon>
        <taxon>Neoteleostei</taxon>
        <taxon>Acanthomorphata</taxon>
        <taxon>Carangaria</taxon>
        <taxon>Pleuronectiformes</taxon>
        <taxon>Pleuronectoidei</taxon>
        <taxon>Scophthalmidae</taxon>
        <taxon>Scophthalmus</taxon>
    </lineage>
</organism>
<gene>
    <name evidence="1" type="ORF">F2P81_004471</name>
</gene>
<accession>A0A6A4TIU8</accession>
<reference evidence="1 2" key="1">
    <citation type="submission" date="2019-06" db="EMBL/GenBank/DDBJ databases">
        <title>Draft genomes of female and male turbot (Scophthalmus maximus).</title>
        <authorList>
            <person name="Xu H."/>
            <person name="Xu X.-W."/>
            <person name="Shao C."/>
            <person name="Chen S."/>
        </authorList>
    </citation>
    <scope>NUCLEOTIDE SEQUENCE [LARGE SCALE GENOMIC DNA]</scope>
    <source>
        <strain evidence="1">Ysfricsl-2016a</strain>
        <tissue evidence="1">Blood</tissue>
    </source>
</reference>
<evidence type="ECO:0000313" key="2">
    <source>
        <dbReference type="Proteomes" id="UP000438429"/>
    </source>
</evidence>
<sequence>MLDEVALKRKCEVKANKQRAAVHSLFIEWILTQAMTETFGCKLYPTCNKEREFGSTRSFIARSARFHSNVVAVKRPMERNEKINHIGTRL</sequence>
<dbReference type="Proteomes" id="UP000438429">
    <property type="component" value="Unassembled WGS sequence"/>
</dbReference>